<dbReference type="Gene3D" id="3.90.550.10">
    <property type="entry name" value="Spore Coat Polysaccharide Biosynthesis Protein SpsA, Chain A"/>
    <property type="match status" value="1"/>
</dbReference>
<dbReference type="EMBL" id="SDPQ02000003">
    <property type="protein sequence ID" value="KAA1396087.1"/>
    <property type="molecule type" value="Genomic_DNA"/>
</dbReference>
<name>A0A5M4FCT8_9ACTN</name>
<dbReference type="Proteomes" id="UP000380867">
    <property type="component" value="Unassembled WGS sequence"/>
</dbReference>
<dbReference type="AlphaFoldDB" id="A0A5M4FCT8"/>
<comment type="caution">
    <text evidence="2">The sequence shown here is derived from an EMBL/GenBank/DDBJ whole genome shotgun (WGS) entry which is preliminary data.</text>
</comment>
<reference evidence="2" key="1">
    <citation type="submission" date="2019-09" db="EMBL/GenBank/DDBJ databases">
        <authorList>
            <person name="Li J."/>
        </authorList>
    </citation>
    <scope>NUCLEOTIDE SEQUENCE [LARGE SCALE GENOMIC DNA]</scope>
    <source>
        <strain evidence="2">JCM 14732</strain>
    </source>
</reference>
<evidence type="ECO:0000313" key="2">
    <source>
        <dbReference type="EMBL" id="KAA1396087.1"/>
    </source>
</evidence>
<dbReference type="SUPFAM" id="SSF53448">
    <property type="entry name" value="Nucleotide-diphospho-sugar transferases"/>
    <property type="match status" value="1"/>
</dbReference>
<dbReference type="RefSeq" id="WP_149690730.1">
    <property type="nucleotide sequence ID" value="NZ_SDPQ02000003.1"/>
</dbReference>
<keyword evidence="3" id="KW-1185">Reference proteome</keyword>
<gene>
    <name evidence="2" type="ORF">ESP70_018370</name>
</gene>
<protein>
    <submittedName>
        <fullName evidence="2">Glycosyltransferase family 2 protein</fullName>
    </submittedName>
</protein>
<evidence type="ECO:0000313" key="3">
    <source>
        <dbReference type="Proteomes" id="UP000380867"/>
    </source>
</evidence>
<organism evidence="2 3">
    <name type="scientific">Aeromicrobium ginsengisoli</name>
    <dbReference type="NCBI Taxonomy" id="363867"/>
    <lineage>
        <taxon>Bacteria</taxon>
        <taxon>Bacillati</taxon>
        <taxon>Actinomycetota</taxon>
        <taxon>Actinomycetes</taxon>
        <taxon>Propionibacteriales</taxon>
        <taxon>Nocardioidaceae</taxon>
        <taxon>Aeromicrobium</taxon>
    </lineage>
</organism>
<evidence type="ECO:0000256" key="1">
    <source>
        <dbReference type="SAM" id="MobiDB-lite"/>
    </source>
</evidence>
<proteinExistence type="predicted"/>
<dbReference type="InterPro" id="IPR029044">
    <property type="entry name" value="Nucleotide-diphossugar_trans"/>
</dbReference>
<dbReference type="OrthoDB" id="5180856at2"/>
<accession>A0A5M4FCT8</accession>
<dbReference type="CDD" id="cd00761">
    <property type="entry name" value="Glyco_tranf_GTA_type"/>
    <property type="match status" value="1"/>
</dbReference>
<dbReference type="GO" id="GO:0016740">
    <property type="term" value="F:transferase activity"/>
    <property type="evidence" value="ECO:0007669"/>
    <property type="project" value="UniProtKB-KW"/>
</dbReference>
<sequence>MVAPVVLISFNRPEQTRRTLDRIREAAPEELFLIVDAPRATHPADAEKCAAVRAELDNIDWPCKVHRRYAETNLGCAASIELGLDWVFSQVPAAIVLEDDCLADLTFFEFCTELLERHAGDDRFGYIGGAAPEMPDEVFAGKSYAYTAFASIWGWATWADAWQQHRALYPRTHADGDTASRRTQPIDWSNTLLVTPAGRRFFRTAGQAIDKQSSTWAIHWVLSVLATRKLAITGSTVLVQNVGLGSEGTHTQSSSREMPETQPLDFPLRHPEVITVNETVEAAYEKVVARELGLLARVARAVLPAGPVRALAQRIHYRRTATT</sequence>
<feature type="region of interest" description="Disordered" evidence="1">
    <location>
        <begin position="246"/>
        <end position="265"/>
    </location>
</feature>